<dbReference type="Gene3D" id="3.40.220.10">
    <property type="entry name" value="Leucine Aminopeptidase, subunit E, domain 1"/>
    <property type="match status" value="1"/>
</dbReference>
<dbReference type="PANTHER" id="PTHR11963">
    <property type="entry name" value="LEUCINE AMINOPEPTIDASE-RELATED"/>
    <property type="match status" value="1"/>
</dbReference>
<feature type="domain" description="Peptidase M17 leucyl aminopeptidase N-terminal" evidence="10">
    <location>
        <begin position="19"/>
        <end position="120"/>
    </location>
</feature>
<evidence type="ECO:0000256" key="5">
    <source>
        <dbReference type="ARBA" id="ARBA00033172"/>
    </source>
</evidence>
<dbReference type="SUPFAM" id="SSF52949">
    <property type="entry name" value="Macro domain-like"/>
    <property type="match status" value="1"/>
</dbReference>
<proteinExistence type="inferred from homology"/>
<dbReference type="PRINTS" id="PR00481">
    <property type="entry name" value="LAMNOPPTDASE"/>
</dbReference>
<dbReference type="InterPro" id="IPR043472">
    <property type="entry name" value="Macro_dom-like"/>
</dbReference>
<dbReference type="AlphaFoldDB" id="A0A9D2S2R4"/>
<dbReference type="Pfam" id="PF00883">
    <property type="entry name" value="Peptidase_M17"/>
    <property type="match status" value="1"/>
</dbReference>
<name>A0A9D2S2R4_9FIRM</name>
<protein>
    <recommendedName>
        <fullName evidence="7">Probable cytosol aminopeptidase</fullName>
    </recommendedName>
    <alternativeName>
        <fullName evidence="8">Leucine aminopeptidase</fullName>
    </alternativeName>
    <alternativeName>
        <fullName evidence="5">Leucyl aminopeptidase</fullName>
    </alternativeName>
</protein>
<evidence type="ECO:0000259" key="10">
    <source>
        <dbReference type="Pfam" id="PF02789"/>
    </source>
</evidence>
<comment type="caution">
    <text evidence="11">The sequence shown here is derived from an EMBL/GenBank/DDBJ whole genome shotgun (WGS) entry which is preliminary data.</text>
</comment>
<keyword evidence="2 11" id="KW-0031">Aminopeptidase</keyword>
<comment type="function">
    <text evidence="6">Presumably involved in the processing and regular turnover of intracellular proteins. Catalyzes the removal of unsubstituted N-terminal amino acids from various peptides.</text>
</comment>
<dbReference type="InterPro" id="IPR000819">
    <property type="entry name" value="Peptidase_M17_C"/>
</dbReference>
<dbReference type="Gene3D" id="3.40.630.10">
    <property type="entry name" value="Zn peptidases"/>
    <property type="match status" value="1"/>
</dbReference>
<evidence type="ECO:0000256" key="3">
    <source>
        <dbReference type="ARBA" id="ARBA00022670"/>
    </source>
</evidence>
<evidence type="ECO:0000256" key="8">
    <source>
        <dbReference type="ARBA" id="ARBA00050061"/>
    </source>
</evidence>
<dbReference type="EMBL" id="DWYA01000080">
    <property type="protein sequence ID" value="HJB40535.1"/>
    <property type="molecule type" value="Genomic_DNA"/>
</dbReference>
<reference evidence="11" key="2">
    <citation type="submission" date="2021-04" db="EMBL/GenBank/DDBJ databases">
        <authorList>
            <person name="Gilroy R."/>
        </authorList>
    </citation>
    <scope>NUCLEOTIDE SEQUENCE</scope>
    <source>
        <strain evidence="11">ChiBcec8-14828</strain>
    </source>
</reference>
<dbReference type="InterPro" id="IPR011356">
    <property type="entry name" value="Leucine_aapep/pepB"/>
</dbReference>
<dbReference type="Pfam" id="PF02789">
    <property type="entry name" value="Peptidase_M17_N"/>
    <property type="match status" value="1"/>
</dbReference>
<organism evidence="11 12">
    <name type="scientific">Candidatus Ruthenibacterium avium</name>
    <dbReference type="NCBI Taxonomy" id="2838751"/>
    <lineage>
        <taxon>Bacteria</taxon>
        <taxon>Bacillati</taxon>
        <taxon>Bacillota</taxon>
        <taxon>Clostridia</taxon>
        <taxon>Eubacteriales</taxon>
        <taxon>Oscillospiraceae</taxon>
        <taxon>Ruthenibacterium</taxon>
    </lineage>
</organism>
<keyword evidence="4" id="KW-0378">Hydrolase</keyword>
<reference evidence="11" key="1">
    <citation type="journal article" date="2021" name="PeerJ">
        <title>Extensive microbial diversity within the chicken gut microbiome revealed by metagenomics and culture.</title>
        <authorList>
            <person name="Gilroy R."/>
            <person name="Ravi A."/>
            <person name="Getino M."/>
            <person name="Pursley I."/>
            <person name="Horton D.L."/>
            <person name="Alikhan N.F."/>
            <person name="Baker D."/>
            <person name="Gharbi K."/>
            <person name="Hall N."/>
            <person name="Watson M."/>
            <person name="Adriaenssens E.M."/>
            <person name="Foster-Nyarko E."/>
            <person name="Jarju S."/>
            <person name="Secka A."/>
            <person name="Antonio M."/>
            <person name="Oren A."/>
            <person name="Chaudhuri R.R."/>
            <person name="La Ragione R."/>
            <person name="Hildebrand F."/>
            <person name="Pallen M.J."/>
        </authorList>
    </citation>
    <scope>NUCLEOTIDE SEQUENCE</scope>
    <source>
        <strain evidence="11">ChiBcec8-14828</strain>
    </source>
</reference>
<dbReference type="SUPFAM" id="SSF53187">
    <property type="entry name" value="Zn-dependent exopeptidases"/>
    <property type="match status" value="1"/>
</dbReference>
<accession>A0A9D2S2R4</accession>
<evidence type="ECO:0000256" key="4">
    <source>
        <dbReference type="ARBA" id="ARBA00022801"/>
    </source>
</evidence>
<dbReference type="GO" id="GO:0006508">
    <property type="term" value="P:proteolysis"/>
    <property type="evidence" value="ECO:0007669"/>
    <property type="project" value="UniProtKB-KW"/>
</dbReference>
<evidence type="ECO:0000313" key="11">
    <source>
        <dbReference type="EMBL" id="HJB40535.1"/>
    </source>
</evidence>
<evidence type="ECO:0000256" key="2">
    <source>
        <dbReference type="ARBA" id="ARBA00022438"/>
    </source>
</evidence>
<evidence type="ECO:0000256" key="1">
    <source>
        <dbReference type="ARBA" id="ARBA00009528"/>
    </source>
</evidence>
<comment type="similarity">
    <text evidence="1">Belongs to the peptidase M17 family.</text>
</comment>
<dbReference type="GO" id="GO:0070006">
    <property type="term" value="F:metalloaminopeptidase activity"/>
    <property type="evidence" value="ECO:0007669"/>
    <property type="project" value="InterPro"/>
</dbReference>
<keyword evidence="3" id="KW-0645">Protease</keyword>
<evidence type="ECO:0000256" key="7">
    <source>
        <dbReference type="ARBA" id="ARBA00050021"/>
    </source>
</evidence>
<evidence type="ECO:0000259" key="9">
    <source>
        <dbReference type="Pfam" id="PF00883"/>
    </source>
</evidence>
<dbReference type="CDD" id="cd00433">
    <property type="entry name" value="Peptidase_M17"/>
    <property type="match status" value="1"/>
</dbReference>
<feature type="domain" description="Cytosol aminopeptidase" evidence="9">
    <location>
        <begin position="159"/>
        <end position="462"/>
    </location>
</feature>
<evidence type="ECO:0000313" key="12">
    <source>
        <dbReference type="Proteomes" id="UP000824209"/>
    </source>
</evidence>
<dbReference type="Proteomes" id="UP000824209">
    <property type="component" value="Unassembled WGS sequence"/>
</dbReference>
<dbReference type="GO" id="GO:0005737">
    <property type="term" value="C:cytoplasm"/>
    <property type="evidence" value="ECO:0007669"/>
    <property type="project" value="InterPro"/>
</dbReference>
<sequence length="473" mass="50899">MQIKLGKATAPALEIVGQYAAEQGENAVFCGKEKEVLLVPSLCKEVPHRVYVGCGERQKSAAQTMRVCFAQAWHKAKEYAKGDVQVVLPELESEKASEFIAAAAQGICLAAYSFGGYHKESAEKKEVNVWLSSEQEFAEKTDAQAAFEEALNVAGAINTVRPLVQRAPNDIYPETLAAFAAQQGKAHGIDVQVLVPEELDALGMNGLMSVGRGTAHGPRLIVMRYRGAQDAPVFGLVGKGITCDTGGYCVKGKDSLPYIKGDMAGAATVMAIVLAAAQNGLKVNLTAVIPTAENVIDGDSYKPGDVITMMNQMTVEVLNTDCEGRMILADAITYLLEKEDAASCVDMATLTGLAGSTFGSLYTPVFASDEAFYDDFCRAAKQANEDFWRMPLDPRYESYVKGDIADLKNMAGAGTISAAEFLHQFTQGKPWIHLDIAATAIQYPVVYPYAQDAPSGVAVRTIYEMLKSLNKNK</sequence>
<evidence type="ECO:0000256" key="6">
    <source>
        <dbReference type="ARBA" id="ARBA00049972"/>
    </source>
</evidence>
<dbReference type="InterPro" id="IPR008283">
    <property type="entry name" value="Peptidase_M17_N"/>
</dbReference>
<dbReference type="PANTHER" id="PTHR11963:SF23">
    <property type="entry name" value="CYTOSOL AMINOPEPTIDASE"/>
    <property type="match status" value="1"/>
</dbReference>
<dbReference type="GO" id="GO:0030145">
    <property type="term" value="F:manganese ion binding"/>
    <property type="evidence" value="ECO:0007669"/>
    <property type="project" value="InterPro"/>
</dbReference>
<gene>
    <name evidence="11" type="ORF">H9943_09090</name>
</gene>